<protein>
    <recommendedName>
        <fullName evidence="4">YkuD domain-containing protein</fullName>
    </recommendedName>
</protein>
<accession>A0ABT0K1C7</accession>
<proteinExistence type="predicted"/>
<evidence type="ECO:0000256" key="1">
    <source>
        <dbReference type="SAM" id="MobiDB-lite"/>
    </source>
</evidence>
<evidence type="ECO:0000313" key="3">
    <source>
        <dbReference type="Proteomes" id="UP001201873"/>
    </source>
</evidence>
<dbReference type="Proteomes" id="UP001201873">
    <property type="component" value="Unassembled WGS sequence"/>
</dbReference>
<evidence type="ECO:0008006" key="4">
    <source>
        <dbReference type="Google" id="ProtNLM"/>
    </source>
</evidence>
<feature type="compositionally biased region" description="Polar residues" evidence="1">
    <location>
        <begin position="32"/>
        <end position="41"/>
    </location>
</feature>
<organism evidence="2 3">
    <name type="scientific">Frankia umida</name>
    <dbReference type="NCBI Taxonomy" id="573489"/>
    <lineage>
        <taxon>Bacteria</taxon>
        <taxon>Bacillati</taxon>
        <taxon>Actinomycetota</taxon>
        <taxon>Actinomycetes</taxon>
        <taxon>Frankiales</taxon>
        <taxon>Frankiaceae</taxon>
        <taxon>Frankia</taxon>
    </lineage>
</organism>
<gene>
    <name evidence="2" type="ORF">MXD59_17855</name>
</gene>
<dbReference type="PANTHER" id="PTHR38589:SF1">
    <property type="entry name" value="BLR0621 PROTEIN"/>
    <property type="match status" value="1"/>
</dbReference>
<sequence>MRGRPSVLILAAIGTALVVGAAGVLNLDDSADGSTRPTSASARPMGPNGAATPGPGTVVGHDGAIPGIGSVMMAKVPRAARQAIVVTGIDRDANINSVMLWQRAGTRSPWVSFGAPMTGRNGANGWTGAHHEGDLRSPIGVFSLTAAGGRLPDPGSALPYEYQPSFYQTAAPQGEPLADAFNYVVAIDYNRVPGRPPSDPSRPLGDQVGGDIWLHVDHQAPTRGCVALTQDTLVSVMRWLSPQAHPMIIMGDVADLSADV</sequence>
<name>A0ABT0K1C7_9ACTN</name>
<keyword evidence="3" id="KW-1185">Reference proteome</keyword>
<comment type="caution">
    <text evidence="2">The sequence shown here is derived from an EMBL/GenBank/DDBJ whole genome shotgun (WGS) entry which is preliminary data.</text>
</comment>
<feature type="region of interest" description="Disordered" evidence="1">
    <location>
        <begin position="28"/>
        <end position="57"/>
    </location>
</feature>
<feature type="compositionally biased region" description="Low complexity" evidence="1">
    <location>
        <begin position="44"/>
        <end position="56"/>
    </location>
</feature>
<dbReference type="PANTHER" id="PTHR38589">
    <property type="entry name" value="BLR0621 PROTEIN"/>
    <property type="match status" value="1"/>
</dbReference>
<dbReference type="EMBL" id="JALKFT010000019">
    <property type="protein sequence ID" value="MCK9877616.1"/>
    <property type="molecule type" value="Genomic_DNA"/>
</dbReference>
<reference evidence="2 3" key="1">
    <citation type="submission" date="2022-04" db="EMBL/GenBank/DDBJ databases">
        <title>Genome diversity in the genus Frankia.</title>
        <authorList>
            <person name="Carlos-Shanley C."/>
            <person name="Hahn D."/>
        </authorList>
    </citation>
    <scope>NUCLEOTIDE SEQUENCE [LARGE SCALE GENOMIC DNA]</scope>
    <source>
        <strain evidence="2 3">Ag45/Mut15</strain>
    </source>
</reference>
<dbReference type="RefSeq" id="WP_248825835.1">
    <property type="nucleotide sequence ID" value="NZ_JALKFT010000019.1"/>
</dbReference>
<evidence type="ECO:0000313" key="2">
    <source>
        <dbReference type="EMBL" id="MCK9877616.1"/>
    </source>
</evidence>